<dbReference type="PANTHER" id="PTHR19229:SF205">
    <property type="entry name" value="ABC TRANSPORTER A FAMILY MEMBER 1-RELATED"/>
    <property type="match status" value="1"/>
</dbReference>
<evidence type="ECO:0000313" key="12">
    <source>
        <dbReference type="EMBL" id="KAK9831648.1"/>
    </source>
</evidence>
<evidence type="ECO:0000256" key="6">
    <source>
        <dbReference type="ARBA" id="ARBA00022840"/>
    </source>
</evidence>
<dbReference type="SUPFAM" id="SSF52540">
    <property type="entry name" value="P-loop containing nucleoside triphosphate hydrolases"/>
    <property type="match status" value="1"/>
</dbReference>
<evidence type="ECO:0000256" key="7">
    <source>
        <dbReference type="ARBA" id="ARBA00022989"/>
    </source>
</evidence>
<dbReference type="Pfam" id="PF25158">
    <property type="entry name" value="ABCA11_C"/>
    <property type="match status" value="1"/>
</dbReference>
<dbReference type="PANTHER" id="PTHR19229">
    <property type="entry name" value="ATP-BINDING CASSETTE TRANSPORTER SUBFAMILY A ABCA"/>
    <property type="match status" value="1"/>
</dbReference>
<proteinExistence type="inferred from homology"/>
<dbReference type="Gene3D" id="3.40.50.300">
    <property type="entry name" value="P-loop containing nucleotide triphosphate hydrolases"/>
    <property type="match status" value="1"/>
</dbReference>
<dbReference type="InterPro" id="IPR026082">
    <property type="entry name" value="ABCA"/>
</dbReference>
<evidence type="ECO:0000256" key="2">
    <source>
        <dbReference type="ARBA" id="ARBA00008526"/>
    </source>
</evidence>
<feature type="transmembrane region" description="Helical" evidence="10">
    <location>
        <begin position="270"/>
        <end position="291"/>
    </location>
</feature>
<dbReference type="InterPro" id="IPR013525">
    <property type="entry name" value="ABC2_TM"/>
</dbReference>
<comment type="caution">
    <text evidence="12">The sequence shown here is derived from an EMBL/GenBank/DDBJ whole genome shotgun (WGS) entry which is preliminary data.</text>
</comment>
<dbReference type="PROSITE" id="PS00211">
    <property type="entry name" value="ABC_TRANSPORTER_1"/>
    <property type="match status" value="1"/>
</dbReference>
<evidence type="ECO:0000259" key="11">
    <source>
        <dbReference type="PROSITE" id="PS50893"/>
    </source>
</evidence>
<evidence type="ECO:0000256" key="9">
    <source>
        <dbReference type="SAM" id="MobiDB-lite"/>
    </source>
</evidence>
<keyword evidence="13" id="KW-1185">Reference proteome</keyword>
<evidence type="ECO:0000256" key="8">
    <source>
        <dbReference type="ARBA" id="ARBA00023136"/>
    </source>
</evidence>
<comment type="subcellular location">
    <subcellularLocation>
        <location evidence="1">Membrane</location>
        <topology evidence="1">Multi-pass membrane protein</topology>
    </subcellularLocation>
</comment>
<gene>
    <name evidence="12" type="ORF">WJX74_004219</name>
</gene>
<keyword evidence="8 10" id="KW-0472">Membrane</keyword>
<keyword evidence="5" id="KW-0547">Nucleotide-binding</keyword>
<dbReference type="GO" id="GO:0016020">
    <property type="term" value="C:membrane"/>
    <property type="evidence" value="ECO:0007669"/>
    <property type="project" value="UniProtKB-SubCell"/>
</dbReference>
<feature type="domain" description="ABC transporter" evidence="11">
    <location>
        <begin position="640"/>
        <end position="883"/>
    </location>
</feature>
<dbReference type="GO" id="GO:0005524">
    <property type="term" value="F:ATP binding"/>
    <property type="evidence" value="ECO:0007669"/>
    <property type="project" value="UniProtKB-KW"/>
</dbReference>
<dbReference type="SMART" id="SM00382">
    <property type="entry name" value="AAA"/>
    <property type="match status" value="1"/>
</dbReference>
<feature type="region of interest" description="Disordered" evidence="9">
    <location>
        <begin position="551"/>
        <end position="576"/>
    </location>
</feature>
<feature type="transmembrane region" description="Helical" evidence="10">
    <location>
        <begin position="238"/>
        <end position="263"/>
    </location>
</feature>
<dbReference type="Pfam" id="PF00005">
    <property type="entry name" value="ABC_tran"/>
    <property type="match status" value="1"/>
</dbReference>
<evidence type="ECO:0000313" key="13">
    <source>
        <dbReference type="Proteomes" id="UP001438707"/>
    </source>
</evidence>
<dbReference type="InterPro" id="IPR056788">
    <property type="entry name" value="ABCA2/9/11_C"/>
</dbReference>
<name>A0AAW1RCW0_9CHLO</name>
<dbReference type="InterPro" id="IPR027417">
    <property type="entry name" value="P-loop_NTPase"/>
</dbReference>
<keyword evidence="7 10" id="KW-1133">Transmembrane helix</keyword>
<keyword evidence="6" id="KW-0067">ATP-binding</keyword>
<organism evidence="12 13">
    <name type="scientific">Apatococcus lobatus</name>
    <dbReference type="NCBI Taxonomy" id="904363"/>
    <lineage>
        <taxon>Eukaryota</taxon>
        <taxon>Viridiplantae</taxon>
        <taxon>Chlorophyta</taxon>
        <taxon>core chlorophytes</taxon>
        <taxon>Trebouxiophyceae</taxon>
        <taxon>Chlorellales</taxon>
        <taxon>Chlorellaceae</taxon>
        <taxon>Apatococcus</taxon>
    </lineage>
</organism>
<dbReference type="CDD" id="cd03263">
    <property type="entry name" value="ABC_subfamily_A"/>
    <property type="match status" value="1"/>
</dbReference>
<dbReference type="GO" id="GO:0005319">
    <property type="term" value="F:lipid transporter activity"/>
    <property type="evidence" value="ECO:0007669"/>
    <property type="project" value="TreeGrafter"/>
</dbReference>
<keyword evidence="3" id="KW-0813">Transport</keyword>
<protein>
    <recommendedName>
        <fullName evidence="11">ABC transporter domain-containing protein</fullName>
    </recommendedName>
</protein>
<dbReference type="Pfam" id="PF12698">
    <property type="entry name" value="ABC2_membrane_3"/>
    <property type="match status" value="1"/>
</dbReference>
<reference evidence="12 13" key="1">
    <citation type="journal article" date="2024" name="Nat. Commun.">
        <title>Phylogenomics reveals the evolutionary origins of lichenization in chlorophyte algae.</title>
        <authorList>
            <person name="Puginier C."/>
            <person name="Libourel C."/>
            <person name="Otte J."/>
            <person name="Skaloud P."/>
            <person name="Haon M."/>
            <person name="Grisel S."/>
            <person name="Petersen M."/>
            <person name="Berrin J.G."/>
            <person name="Delaux P.M."/>
            <person name="Dal Grande F."/>
            <person name="Keller J."/>
        </authorList>
    </citation>
    <scope>NUCLEOTIDE SEQUENCE [LARGE SCALE GENOMIC DNA]</scope>
    <source>
        <strain evidence="12 13">SAG 2145</strain>
    </source>
</reference>
<dbReference type="GO" id="GO:0016887">
    <property type="term" value="F:ATP hydrolysis activity"/>
    <property type="evidence" value="ECO:0007669"/>
    <property type="project" value="InterPro"/>
</dbReference>
<dbReference type="FunFam" id="3.40.50.300:FF:000665">
    <property type="entry name" value="ABC transporter A family member 2"/>
    <property type="match status" value="1"/>
</dbReference>
<dbReference type="InterPro" id="IPR003593">
    <property type="entry name" value="AAA+_ATPase"/>
</dbReference>
<evidence type="ECO:0000256" key="1">
    <source>
        <dbReference type="ARBA" id="ARBA00004141"/>
    </source>
</evidence>
<dbReference type="PROSITE" id="PS50893">
    <property type="entry name" value="ABC_TRANSPORTER_2"/>
    <property type="match status" value="1"/>
</dbReference>
<feature type="compositionally biased region" description="Polar residues" evidence="9">
    <location>
        <begin position="558"/>
        <end position="576"/>
    </location>
</feature>
<sequence length="979" mass="105776">MRNSADLPSRRRRAWKSTSLQLLQTIIFIFFIWVINKAVERSYQRGSQYKTAPHPTAARLAQIPDCTSNQYLRKDANCFDFAYSPANSTLVQKLVGSIQSNNEPPIPASRVLGLTTSAQVDAYLLANPGRIPAAINFNTTSSQIVAYTLQTNSTTQWFKGKYLNPNTYIQLPLQNAAEREIARSLASNPGLSWNVSLADFAHPAAKAPSAGIMAVLQALVISAAAAAFQLAFIKHNSFGLVILLLLLVNLAMMAFGFFVSTIVRKAASTISLGFGIFIVAWILLLVIGFGVPYHSSYNVALQIVFSLFPWSLLAKGIQDLATAAAGSGQQQGISWGHRYAYCLGADDAVAASVSGYWYTGCVLPLPNLYLIAAAQCVVYFLLAVYLDNVIADANGIGQPLWYFLMPSYWSPRKETSSLAAQKALKACQLEMSHRQLDADVQQEEARQHAACSTWILQHGVISGDSARKEAATAEAGVRLPASLPLSHLPDAMGSATVELVSPRIKPESGTPLQDFKPDNCPDGFQVIAGAALPPVTFTETSFDAEVSHDSIDAKQHSSDPSVTAEISNAVRQPRSRQQCEIQPATPLTTAPLPDIVGDDGLALKEDATPGAIPVSAAPAGMTLAEGNGSAEGVEGETAAVQIFGLQKWFRHAAWWQIWRRRHIAHAVRGVWLGIEQGACTCVLGPNAAGKTTMIQCLTGALPASGGEVLILGQSNQTAAGLAHARAAMGVCPQFDILFGALTGREHLLLFAAIKGIPRQQQAQEASRLLEQVKLTGAADQRADRYSGGMQRRLTVAIALIGRPKVIFMDEPTTGMDPVSRRHVWELVTELKRTAAVILTTHSMEEADILGDRVAIMARGRLRAIGTPIHLKQQYGAGYSVSIAVQDHKGELQASDPQLQLAPLEDVFLTVVRKAELENSHEHGQVMRLVITEEHITLKVPVGAPTIQSPSGRVYDVLWRQADDGTLQIRDYKIALPGFD</sequence>
<dbReference type="InterPro" id="IPR017871">
    <property type="entry name" value="ABC_transporter-like_CS"/>
</dbReference>
<dbReference type="AlphaFoldDB" id="A0AAW1RCW0"/>
<evidence type="ECO:0000256" key="5">
    <source>
        <dbReference type="ARBA" id="ARBA00022741"/>
    </source>
</evidence>
<feature type="transmembrane region" description="Helical" evidence="10">
    <location>
        <begin position="20"/>
        <end position="39"/>
    </location>
</feature>
<keyword evidence="4 10" id="KW-0812">Transmembrane</keyword>
<dbReference type="Proteomes" id="UP001438707">
    <property type="component" value="Unassembled WGS sequence"/>
</dbReference>
<dbReference type="InterPro" id="IPR003439">
    <property type="entry name" value="ABC_transporter-like_ATP-bd"/>
</dbReference>
<evidence type="ECO:0000256" key="4">
    <source>
        <dbReference type="ARBA" id="ARBA00022692"/>
    </source>
</evidence>
<dbReference type="GO" id="GO:0140359">
    <property type="term" value="F:ABC-type transporter activity"/>
    <property type="evidence" value="ECO:0007669"/>
    <property type="project" value="InterPro"/>
</dbReference>
<dbReference type="EMBL" id="JALJOS010000013">
    <property type="protein sequence ID" value="KAK9831648.1"/>
    <property type="molecule type" value="Genomic_DNA"/>
</dbReference>
<feature type="transmembrane region" description="Helical" evidence="10">
    <location>
        <begin position="210"/>
        <end position="232"/>
    </location>
</feature>
<evidence type="ECO:0000256" key="10">
    <source>
        <dbReference type="SAM" id="Phobius"/>
    </source>
</evidence>
<accession>A0AAW1RCW0</accession>
<comment type="similarity">
    <text evidence="2">Belongs to the ABC transporter superfamily. ABCA family. CPR flippase (TC 3.A.1.211) subfamily.</text>
</comment>
<evidence type="ECO:0000256" key="3">
    <source>
        <dbReference type="ARBA" id="ARBA00022448"/>
    </source>
</evidence>